<dbReference type="CDD" id="cd14487">
    <property type="entry name" value="AlgX_C"/>
    <property type="match status" value="1"/>
</dbReference>
<feature type="active site" evidence="12">
    <location>
        <position position="175"/>
    </location>
</feature>
<feature type="disulfide bond" evidence="13">
    <location>
        <begin position="348"/>
        <end position="463"/>
    </location>
</feature>
<dbReference type="Gene3D" id="2.60.120.1380">
    <property type="entry name" value="C-terminal carbohydrate-binding module"/>
    <property type="match status" value="1"/>
</dbReference>
<evidence type="ECO:0000256" key="2">
    <source>
        <dbReference type="ARBA" id="ARBA00005182"/>
    </source>
</evidence>
<sequence length="479" mass="53356">MKVRDSKWLGLCPLAAAICLAAAGLQAAEQTKAPQYQVEDCCSLCPAAHDASQYTSNYMKNFTTLIDAQDAWLFRTQEDLRTEFGTSAEGLRMLKELREAFNSRGVELVVVYQPTRGLVNRNKLKPADQARFDYDLALRNYRQALANFAEVGLRVPDLSPLTDEQEEQAFYFRRDQHWTPYGAERTARLVAETVKRIPAFAQIPQKEFVSQRIGLMGKTGTMQKVATQLCGTVYAPQYIDQFATEPKNESGSDELFGDSATPQITLVGTSHSGPNYNFGGFLEQHIGADVLNVAFAGGGLEGSMLEYLGSDEFQNNPPKILIWEFSPLYDLASDKIHRQMMAMLGNGCEGKEVLLSNKTRLRPGANEVLVNGKGQLLDLPSKRHQVDIRFSDPSVKTLEATLWYLSGRREKVKLEKPNTADTDGRFAFELRDDRDWAELNLFALEIMAPAGTGEPLEVQARVCRRNDFSSPAQLAASDS</sequence>
<accession>A0A1I5TP34</accession>
<dbReference type="Pfam" id="PF16822">
    <property type="entry name" value="ALGX"/>
    <property type="match status" value="1"/>
</dbReference>
<dbReference type="EMBL" id="FOWX01000021">
    <property type="protein sequence ID" value="SFP84748.1"/>
    <property type="molecule type" value="Genomic_DNA"/>
</dbReference>
<dbReference type="Proteomes" id="UP000198784">
    <property type="component" value="Unassembled WGS sequence"/>
</dbReference>
<evidence type="ECO:0000259" key="16">
    <source>
        <dbReference type="Pfam" id="PF16824"/>
    </source>
</evidence>
<evidence type="ECO:0000313" key="17">
    <source>
        <dbReference type="EMBL" id="SFP84748.1"/>
    </source>
</evidence>
<feature type="disulfide bond" evidence="13">
    <location>
        <begin position="45"/>
        <end position="230"/>
    </location>
</feature>
<dbReference type="OrthoDB" id="6773032at2"/>
<dbReference type="AlphaFoldDB" id="A0A1I5TP34"/>
<dbReference type="STRING" id="289003.SAMN05216190_12124"/>
<feature type="domain" description="AlgX/AlgJ SGNH hydrolase-like" evidence="15">
    <location>
        <begin position="67"/>
        <end position="326"/>
    </location>
</feature>
<comment type="pathway">
    <text evidence="2">Glycan biosynthesis; alginate biosynthesis.</text>
</comment>
<evidence type="ECO:0000256" key="6">
    <source>
        <dbReference type="ARBA" id="ARBA00022729"/>
    </source>
</evidence>
<reference evidence="18" key="1">
    <citation type="submission" date="2016-10" db="EMBL/GenBank/DDBJ databases">
        <authorList>
            <person name="Varghese N."/>
            <person name="Submissions S."/>
        </authorList>
    </citation>
    <scope>NUCLEOTIDE SEQUENCE [LARGE SCALE GENOMIC DNA]</scope>
    <source>
        <strain evidence="18">DSM 17834</strain>
    </source>
</reference>
<evidence type="ECO:0000256" key="9">
    <source>
        <dbReference type="ARBA" id="ARBA00023157"/>
    </source>
</evidence>
<gene>
    <name evidence="17" type="ORF">SAMN05216190_12124</name>
</gene>
<proteinExistence type="inferred from homology"/>
<feature type="active site" description="Proton acceptor" evidence="12">
    <location>
        <position position="177"/>
    </location>
</feature>
<evidence type="ECO:0000256" key="1">
    <source>
        <dbReference type="ARBA" id="ARBA00004418"/>
    </source>
</evidence>
<evidence type="ECO:0000256" key="4">
    <source>
        <dbReference type="ARBA" id="ARBA00013937"/>
    </source>
</evidence>
<comment type="similarity">
    <text evidence="3">Belongs to the AlgX family.</text>
</comment>
<dbReference type="InterPro" id="IPR031798">
    <property type="entry name" value="AlgX_C"/>
</dbReference>
<evidence type="ECO:0000313" key="18">
    <source>
        <dbReference type="Proteomes" id="UP000198784"/>
    </source>
</evidence>
<keyword evidence="10" id="KW-0012">Acyltransferase</keyword>
<dbReference type="GO" id="GO:0042597">
    <property type="term" value="C:periplasmic space"/>
    <property type="evidence" value="ECO:0007669"/>
    <property type="project" value="UniProtKB-SubCell"/>
</dbReference>
<evidence type="ECO:0000256" key="11">
    <source>
        <dbReference type="ARBA" id="ARBA00032384"/>
    </source>
</evidence>
<keyword evidence="8" id="KW-0016">Alginate biosynthesis</keyword>
<name>A0A1I5TP34_9PSED</name>
<keyword evidence="18" id="KW-1185">Reference proteome</keyword>
<evidence type="ECO:0000256" key="7">
    <source>
        <dbReference type="ARBA" id="ARBA00022764"/>
    </source>
</evidence>
<keyword evidence="6 14" id="KW-0732">Signal</keyword>
<feature type="active site" description="Nucleophile" evidence="12">
    <location>
        <position position="270"/>
    </location>
</feature>
<feature type="signal peptide" evidence="14">
    <location>
        <begin position="1"/>
        <end position="27"/>
    </location>
</feature>
<dbReference type="GO" id="GO:0042121">
    <property type="term" value="P:alginic acid biosynthetic process"/>
    <property type="evidence" value="ECO:0007669"/>
    <property type="project" value="UniProtKB-UniPathway"/>
</dbReference>
<evidence type="ECO:0000256" key="8">
    <source>
        <dbReference type="ARBA" id="ARBA00022841"/>
    </source>
</evidence>
<dbReference type="InterPro" id="IPR038639">
    <property type="entry name" value="AlgX_C_sf"/>
</dbReference>
<protein>
    <recommendedName>
        <fullName evidence="4">Alginate biosynthesis protein AlgX</fullName>
    </recommendedName>
    <alternativeName>
        <fullName evidence="11">Probable alginate O-acetyltransferase AlgX</fullName>
    </alternativeName>
</protein>
<organism evidence="17 18">
    <name type="scientific">Pseudomonas borbori</name>
    <dbReference type="NCBI Taxonomy" id="289003"/>
    <lineage>
        <taxon>Bacteria</taxon>
        <taxon>Pseudomonadati</taxon>
        <taxon>Pseudomonadota</taxon>
        <taxon>Gammaproteobacteria</taxon>
        <taxon>Pseudomonadales</taxon>
        <taxon>Pseudomonadaceae</taxon>
        <taxon>Pseudomonas</taxon>
    </lineage>
</organism>
<evidence type="ECO:0000256" key="10">
    <source>
        <dbReference type="ARBA" id="ARBA00023315"/>
    </source>
</evidence>
<evidence type="ECO:0000256" key="14">
    <source>
        <dbReference type="SAM" id="SignalP"/>
    </source>
</evidence>
<evidence type="ECO:0000256" key="3">
    <source>
        <dbReference type="ARBA" id="ARBA00006553"/>
    </source>
</evidence>
<evidence type="ECO:0000259" key="15">
    <source>
        <dbReference type="Pfam" id="PF16822"/>
    </source>
</evidence>
<feature type="domain" description="Alginate biosynthesis protein AlgX C-terminal carbohydrate-binding module" evidence="16">
    <location>
        <begin position="347"/>
        <end position="466"/>
    </location>
</feature>
<dbReference type="CDD" id="cd14441">
    <property type="entry name" value="AlgX_N"/>
    <property type="match status" value="1"/>
</dbReference>
<dbReference type="Pfam" id="PF16824">
    <property type="entry name" value="CBM_26"/>
    <property type="match status" value="1"/>
</dbReference>
<dbReference type="UniPathway" id="UPA00286"/>
<dbReference type="GO" id="GO:0016746">
    <property type="term" value="F:acyltransferase activity"/>
    <property type="evidence" value="ECO:0007669"/>
    <property type="project" value="UniProtKB-KW"/>
</dbReference>
<keyword evidence="7" id="KW-0574">Periplasm</keyword>
<feature type="chain" id="PRO_5011745332" description="Alginate biosynthesis protein AlgX" evidence="14">
    <location>
        <begin position="28"/>
        <end position="479"/>
    </location>
</feature>
<dbReference type="RefSeq" id="WP_090502588.1">
    <property type="nucleotide sequence ID" value="NZ_FOWX01000021.1"/>
</dbReference>
<keyword evidence="9 13" id="KW-1015">Disulfide bond</keyword>
<evidence type="ECO:0000256" key="12">
    <source>
        <dbReference type="PIRSR" id="PIRSR638639-50"/>
    </source>
</evidence>
<keyword evidence="5" id="KW-0808">Transferase</keyword>
<evidence type="ECO:0000256" key="5">
    <source>
        <dbReference type="ARBA" id="ARBA00022679"/>
    </source>
</evidence>
<comment type="subcellular location">
    <subcellularLocation>
        <location evidence="1">Periplasm</location>
    </subcellularLocation>
</comment>
<dbReference type="InterPro" id="IPR034655">
    <property type="entry name" value="AlgX_N"/>
</dbReference>
<evidence type="ECO:0000256" key="13">
    <source>
        <dbReference type="PIRSR" id="PIRSR638639-51"/>
    </source>
</evidence>
<dbReference type="InterPro" id="IPR031811">
    <property type="entry name" value="ALGX/ALGJ_SGNH-like"/>
</dbReference>